<reference evidence="1 2" key="1">
    <citation type="submission" date="2019-02" db="EMBL/GenBank/DDBJ databases">
        <title>Deep-cultivation of Planctomycetes and their phenomic and genomic characterization uncovers novel biology.</title>
        <authorList>
            <person name="Wiegand S."/>
            <person name="Jogler M."/>
            <person name="Boedeker C."/>
            <person name="Pinto D."/>
            <person name="Vollmers J."/>
            <person name="Rivas-Marin E."/>
            <person name="Kohn T."/>
            <person name="Peeters S.H."/>
            <person name="Heuer A."/>
            <person name="Rast P."/>
            <person name="Oberbeckmann S."/>
            <person name="Bunk B."/>
            <person name="Jeske O."/>
            <person name="Meyerdierks A."/>
            <person name="Storesund J.E."/>
            <person name="Kallscheuer N."/>
            <person name="Luecker S."/>
            <person name="Lage O.M."/>
            <person name="Pohl T."/>
            <person name="Merkel B.J."/>
            <person name="Hornburger P."/>
            <person name="Mueller R.-W."/>
            <person name="Bruemmer F."/>
            <person name="Labrenz M."/>
            <person name="Spormann A.M."/>
            <person name="Op Den Camp H."/>
            <person name="Overmann J."/>
            <person name="Amann R."/>
            <person name="Jetten M.S.M."/>
            <person name="Mascher T."/>
            <person name="Medema M.H."/>
            <person name="Devos D.P."/>
            <person name="Kaster A.-K."/>
            <person name="Ovreas L."/>
            <person name="Rohde M."/>
            <person name="Galperin M.Y."/>
            <person name="Jogler C."/>
        </authorList>
    </citation>
    <scope>NUCLEOTIDE SEQUENCE [LARGE SCALE GENOMIC DNA]</scope>
    <source>
        <strain evidence="1 2">Poly51</strain>
    </source>
</reference>
<dbReference type="EMBL" id="SJPW01000001">
    <property type="protein sequence ID" value="TWU60665.1"/>
    <property type="molecule type" value="Genomic_DNA"/>
</dbReference>
<dbReference type="InterPro" id="IPR036515">
    <property type="entry name" value="Transposase_17_sf"/>
</dbReference>
<dbReference type="GO" id="GO:0004803">
    <property type="term" value="F:transposase activity"/>
    <property type="evidence" value="ECO:0007669"/>
    <property type="project" value="InterPro"/>
</dbReference>
<dbReference type="RefSeq" id="WP_315853654.1">
    <property type="nucleotide sequence ID" value="NZ_SJPW01000001.1"/>
</dbReference>
<keyword evidence="2" id="KW-1185">Reference proteome</keyword>
<dbReference type="PANTHER" id="PTHR34322">
    <property type="entry name" value="TRANSPOSASE, Y1_TNP DOMAIN-CONTAINING"/>
    <property type="match status" value="1"/>
</dbReference>
<dbReference type="PANTHER" id="PTHR34322:SF2">
    <property type="entry name" value="TRANSPOSASE IS200-LIKE DOMAIN-CONTAINING PROTEIN"/>
    <property type="match status" value="1"/>
</dbReference>
<dbReference type="AlphaFoldDB" id="A0A5C6FIN5"/>
<proteinExistence type="predicted"/>
<evidence type="ECO:0000313" key="1">
    <source>
        <dbReference type="EMBL" id="TWU60665.1"/>
    </source>
</evidence>
<dbReference type="GO" id="GO:0006313">
    <property type="term" value="P:DNA transposition"/>
    <property type="evidence" value="ECO:0007669"/>
    <property type="project" value="InterPro"/>
</dbReference>
<comment type="caution">
    <text evidence="1">The sequence shown here is derived from an EMBL/GenBank/DDBJ whole genome shotgun (WGS) entry which is preliminary data.</text>
</comment>
<accession>A0A5C6FIN5</accession>
<evidence type="ECO:0008006" key="3">
    <source>
        <dbReference type="Google" id="ProtNLM"/>
    </source>
</evidence>
<dbReference type="Proteomes" id="UP000318288">
    <property type="component" value="Unassembled WGS sequence"/>
</dbReference>
<sequence length="151" mass="17601">MYWVTMTHTARHHAHYHQSGYGHLYQGRYKSFPVQSDEPFFVVCRYVERNVLAAGLCCKAEDLRFGSLHNWSHTGGSLVPLSRWPMSRLPGWIERVNHPVSEKEEEQLRRAIDRGQPFGDAGWVETTARQYNLESTLRKRGRPRKFAQSTN</sequence>
<gene>
    <name evidence="1" type="ORF">Poly51_09450</name>
</gene>
<organism evidence="1 2">
    <name type="scientific">Rubripirellula tenax</name>
    <dbReference type="NCBI Taxonomy" id="2528015"/>
    <lineage>
        <taxon>Bacteria</taxon>
        <taxon>Pseudomonadati</taxon>
        <taxon>Planctomycetota</taxon>
        <taxon>Planctomycetia</taxon>
        <taxon>Pirellulales</taxon>
        <taxon>Pirellulaceae</taxon>
        <taxon>Rubripirellula</taxon>
    </lineage>
</organism>
<evidence type="ECO:0000313" key="2">
    <source>
        <dbReference type="Proteomes" id="UP000318288"/>
    </source>
</evidence>
<protein>
    <recommendedName>
        <fullName evidence="3">Transposase</fullName>
    </recommendedName>
</protein>
<dbReference type="GO" id="GO:0003677">
    <property type="term" value="F:DNA binding"/>
    <property type="evidence" value="ECO:0007669"/>
    <property type="project" value="InterPro"/>
</dbReference>
<dbReference type="Gene3D" id="3.30.70.1290">
    <property type="entry name" value="Transposase IS200-like"/>
    <property type="match status" value="1"/>
</dbReference>
<name>A0A5C6FIN5_9BACT</name>